<dbReference type="Proteomes" id="UP000190626">
    <property type="component" value="Unassembled WGS sequence"/>
</dbReference>
<evidence type="ECO:0000313" key="3">
    <source>
        <dbReference type="EMBL" id="OPH58466.1"/>
    </source>
</evidence>
<feature type="domain" description="CN hydrolase" evidence="2">
    <location>
        <begin position="4"/>
        <end position="260"/>
    </location>
</feature>
<name>A0A1V4HM27_9BACL</name>
<organism evidence="3 4">
    <name type="scientific">Paenibacillus ferrarius</name>
    <dbReference type="NCBI Taxonomy" id="1469647"/>
    <lineage>
        <taxon>Bacteria</taxon>
        <taxon>Bacillati</taxon>
        <taxon>Bacillota</taxon>
        <taxon>Bacilli</taxon>
        <taxon>Bacillales</taxon>
        <taxon>Paenibacillaceae</taxon>
        <taxon>Paenibacillus</taxon>
    </lineage>
</organism>
<dbReference type="InterPro" id="IPR036526">
    <property type="entry name" value="C-N_Hydrolase_sf"/>
</dbReference>
<protein>
    <recommendedName>
        <fullName evidence="2">CN hydrolase domain-containing protein</fullName>
    </recommendedName>
</protein>
<dbReference type="CDD" id="cd07574">
    <property type="entry name" value="nitrilase_Rim1_like"/>
    <property type="match status" value="1"/>
</dbReference>
<dbReference type="EMBL" id="MBTG01000010">
    <property type="protein sequence ID" value="OPH58466.1"/>
    <property type="molecule type" value="Genomic_DNA"/>
</dbReference>
<dbReference type="SUPFAM" id="SSF56317">
    <property type="entry name" value="Carbon-nitrogen hydrolase"/>
    <property type="match status" value="1"/>
</dbReference>
<dbReference type="PROSITE" id="PS50263">
    <property type="entry name" value="CN_HYDROLASE"/>
    <property type="match status" value="1"/>
</dbReference>
<dbReference type="PANTHER" id="PTHR23088">
    <property type="entry name" value="NITRILASE-RELATED"/>
    <property type="match status" value="1"/>
</dbReference>
<reference evidence="4" key="1">
    <citation type="submission" date="2016-07" db="EMBL/GenBank/DDBJ databases">
        <authorList>
            <person name="Florea S."/>
            <person name="Webb J.S."/>
            <person name="Jaromczyk J."/>
            <person name="Schardl C.L."/>
        </authorList>
    </citation>
    <scope>NUCLEOTIDE SEQUENCE [LARGE SCALE GENOMIC DNA]</scope>
    <source>
        <strain evidence="4">CY1</strain>
    </source>
</reference>
<dbReference type="InterPro" id="IPR001110">
    <property type="entry name" value="UPF0012_CS"/>
</dbReference>
<dbReference type="PROSITE" id="PS01227">
    <property type="entry name" value="UPF0012"/>
    <property type="match status" value="1"/>
</dbReference>
<sequence length="294" mass="33888">MQTLTVATAQYGLQDVQSDAAFWSRLGKKLREAADRGAKLIIFPEYVTAHLLSYQQVMTHEEACSHLDTYTNAYITFFQRYSRELNVIILGGTHICREEQGFVNKAILFFPDGRMEEQNKLHLTPEERNRWSLVEGDKLNIIETQWGRWAILTCYDIEFPELARLAAESGVELVLCPSYTDTAFGYHRVRYCCQARAIENQFFVVLSGMVGSLPEDRPQVDQGYCQAGLFTPCDTPFSEAGIIRAGELNQDMFVIAELDFAKLHENRKQGVVAPFYDRRRLYKRELRKIRIEEC</sequence>
<comment type="caution">
    <text evidence="3">The sequence shown here is derived from an EMBL/GenBank/DDBJ whole genome shotgun (WGS) entry which is preliminary data.</text>
</comment>
<dbReference type="Gene3D" id="3.60.110.10">
    <property type="entry name" value="Carbon-nitrogen hydrolase"/>
    <property type="match status" value="1"/>
</dbReference>
<dbReference type="Pfam" id="PF00795">
    <property type="entry name" value="CN_hydrolase"/>
    <property type="match status" value="1"/>
</dbReference>
<comment type="similarity">
    <text evidence="1">Belongs to the carbon-nitrogen hydrolase superfamily. NIT1/NIT2 family.</text>
</comment>
<dbReference type="AlphaFoldDB" id="A0A1V4HM27"/>
<dbReference type="InterPro" id="IPR003010">
    <property type="entry name" value="C-N_Hydrolase"/>
</dbReference>
<evidence type="ECO:0000259" key="2">
    <source>
        <dbReference type="PROSITE" id="PS50263"/>
    </source>
</evidence>
<dbReference type="PANTHER" id="PTHR23088:SF50">
    <property type="entry name" value="HYDROLASE YHCX"/>
    <property type="match status" value="1"/>
</dbReference>
<proteinExistence type="inferred from homology"/>
<gene>
    <name evidence="3" type="ORF">BC351_23755</name>
</gene>
<accession>A0A1V4HM27</accession>
<evidence type="ECO:0000256" key="1">
    <source>
        <dbReference type="ARBA" id="ARBA00010613"/>
    </source>
</evidence>
<evidence type="ECO:0000313" key="4">
    <source>
        <dbReference type="Proteomes" id="UP000190626"/>
    </source>
</evidence>
<dbReference type="STRING" id="1469647.BC351_23755"/>
<keyword evidence="4" id="KW-1185">Reference proteome</keyword>